<reference evidence="1" key="2">
    <citation type="journal article" date="2015" name="Fish Shellfish Immunol.">
        <title>Early steps in the European eel (Anguilla anguilla)-Vibrio vulnificus interaction in the gills: Role of the RtxA13 toxin.</title>
        <authorList>
            <person name="Callol A."/>
            <person name="Pajuelo D."/>
            <person name="Ebbesson L."/>
            <person name="Teles M."/>
            <person name="MacKenzie S."/>
            <person name="Amaro C."/>
        </authorList>
    </citation>
    <scope>NUCLEOTIDE SEQUENCE</scope>
</reference>
<dbReference type="EMBL" id="GBXM01006254">
    <property type="protein sequence ID" value="JAI02324.1"/>
    <property type="molecule type" value="Transcribed_RNA"/>
</dbReference>
<reference evidence="1" key="1">
    <citation type="submission" date="2014-11" db="EMBL/GenBank/DDBJ databases">
        <authorList>
            <person name="Amaro Gonzalez C."/>
        </authorList>
    </citation>
    <scope>NUCLEOTIDE SEQUENCE</scope>
</reference>
<organism evidence="1">
    <name type="scientific">Anguilla anguilla</name>
    <name type="common">European freshwater eel</name>
    <name type="synonym">Muraena anguilla</name>
    <dbReference type="NCBI Taxonomy" id="7936"/>
    <lineage>
        <taxon>Eukaryota</taxon>
        <taxon>Metazoa</taxon>
        <taxon>Chordata</taxon>
        <taxon>Craniata</taxon>
        <taxon>Vertebrata</taxon>
        <taxon>Euteleostomi</taxon>
        <taxon>Actinopterygii</taxon>
        <taxon>Neopterygii</taxon>
        <taxon>Teleostei</taxon>
        <taxon>Anguilliformes</taxon>
        <taxon>Anguillidae</taxon>
        <taxon>Anguilla</taxon>
    </lineage>
</organism>
<name>A0A0E9XKV9_ANGAN</name>
<sequence length="22" mass="2625">MFWINYYTFSTLCVLCATYSPT</sequence>
<evidence type="ECO:0000313" key="1">
    <source>
        <dbReference type="EMBL" id="JAI02324.1"/>
    </source>
</evidence>
<proteinExistence type="predicted"/>
<accession>A0A0E9XKV9</accession>
<dbReference type="AlphaFoldDB" id="A0A0E9XKV9"/>
<protein>
    <submittedName>
        <fullName evidence="1">Uncharacterized protein</fullName>
    </submittedName>
</protein>